<dbReference type="Proteomes" id="UP000006838">
    <property type="component" value="Chromosome"/>
</dbReference>
<dbReference type="AlphaFoldDB" id="Q3J743"/>
<evidence type="ECO:0000259" key="1">
    <source>
        <dbReference type="SMART" id="SM00953"/>
    </source>
</evidence>
<dbReference type="SMART" id="SM00953">
    <property type="entry name" value="RES"/>
    <property type="match status" value="1"/>
</dbReference>
<dbReference type="EMBL" id="CP000127">
    <property type="protein sequence ID" value="ABA59353.1"/>
    <property type="molecule type" value="Genomic_DNA"/>
</dbReference>
<organism evidence="2 3">
    <name type="scientific">Nitrosococcus oceani (strain ATCC 19707 / BCRC 17464 / JCM 30415 / NCIMB 11848 / C-107)</name>
    <dbReference type="NCBI Taxonomy" id="323261"/>
    <lineage>
        <taxon>Bacteria</taxon>
        <taxon>Pseudomonadati</taxon>
        <taxon>Pseudomonadota</taxon>
        <taxon>Gammaproteobacteria</taxon>
        <taxon>Chromatiales</taxon>
        <taxon>Chromatiaceae</taxon>
        <taxon>Nitrosococcus</taxon>
    </lineage>
</organism>
<dbReference type="Pfam" id="PF08808">
    <property type="entry name" value="RES"/>
    <property type="match status" value="1"/>
</dbReference>
<accession>Q3J743</accession>
<name>Q3J743_NITOC</name>
<protein>
    <recommendedName>
        <fullName evidence="1">RES domain-containing protein</fullName>
    </recommendedName>
</protein>
<keyword evidence="3" id="KW-1185">Reference proteome</keyword>
<feature type="domain" description="RES" evidence="1">
    <location>
        <begin position="77"/>
        <end position="202"/>
    </location>
</feature>
<reference evidence="3" key="1">
    <citation type="journal article" date="2006" name="Appl. Environ. Microbiol.">
        <title>Complete genome sequence of the marine, chemolithoautotrophic, ammonia-oxidizing bacterium Nitrosococcus oceani ATCC 19707.</title>
        <authorList>
            <person name="Klotz M.G."/>
            <person name="Arp D.J."/>
            <person name="Chain P.S.G."/>
            <person name="El-Sheikh A.F."/>
            <person name="Hauser L.J."/>
            <person name="Hommes N.G."/>
            <person name="Larimer F.W."/>
            <person name="Malfatti S.A."/>
            <person name="Norton J.M."/>
            <person name="Poret-Peterson A.T."/>
            <person name="Vergez L.M."/>
            <person name="Ward B.B."/>
        </authorList>
    </citation>
    <scope>NUCLEOTIDE SEQUENCE [LARGE SCALE GENOMIC DNA]</scope>
    <source>
        <strain evidence="3">ATCC 19707 / BCRC 17464 / NCIMB 11848 / C-107</strain>
    </source>
</reference>
<evidence type="ECO:0000313" key="2">
    <source>
        <dbReference type="EMBL" id="ABA59353.1"/>
    </source>
</evidence>
<dbReference type="InParanoid" id="Q3J743"/>
<dbReference type="HOGENOM" id="CLU_074555_1_0_6"/>
<sequence>MTKPYITPEGSWFRLVPSHFPPIAVFEDCYDSPDELEVAFALEAMTNERLRAEAGNLLLIPKEDWVSGPGATAIMAAFTHLGRNTRFSDGKWYGVYYAAETVGTAIKETMHHQSRYLRATNEDDMELTMRCYITKVLKPLLDISGPEFVPLHDANDYRPAQAFARQQRERNEWGFYYNSVRHEGFHCIAALRPPVLSLATQGSHFRYVWSGKRQAFSQHFQISLDSSWRQA</sequence>
<dbReference type="STRING" id="323261.Noc_2907"/>
<proteinExistence type="predicted"/>
<dbReference type="KEGG" id="noc:Noc_2907"/>
<evidence type="ECO:0000313" key="3">
    <source>
        <dbReference type="Proteomes" id="UP000006838"/>
    </source>
</evidence>
<dbReference type="eggNOG" id="COG5654">
    <property type="taxonomic scope" value="Bacteria"/>
</dbReference>
<gene>
    <name evidence="2" type="ordered locus">Noc_2907</name>
</gene>
<dbReference type="InterPro" id="IPR014914">
    <property type="entry name" value="RES_dom"/>
</dbReference>
<dbReference type="RefSeq" id="WP_002812991.1">
    <property type="nucleotide sequence ID" value="NC_007484.1"/>
</dbReference>